<sequence length="207" mass="22918">MAKVLFIKANDRPADQATSVKLYDAFIKAYTSSNPTDEITELDLFNVELPYYDNSFITALYKQGQGLELTEEETAKAKLVNSYLDQFLAADKIVFAFPLWNFTTPAQLVTYISYLSQAGKTFKYTAAGPVGLVTDKKVVLLHARGSVYSEGPMSNIEAALRFVKGTIGLWGLKAEEVIIEGHNQFPDRAQDILNTGLEEAKQLAATF</sequence>
<dbReference type="KEGG" id="pbk:Back11_18730"/>
<dbReference type="SUPFAM" id="SSF52218">
    <property type="entry name" value="Flavoproteins"/>
    <property type="match status" value="1"/>
</dbReference>
<dbReference type="PANTHER" id="PTHR43741">
    <property type="entry name" value="FMN-DEPENDENT NADH-AZOREDUCTASE 1"/>
    <property type="match status" value="1"/>
</dbReference>
<keyword evidence="1 6" id="KW-0285">Flavoprotein</keyword>
<dbReference type="GO" id="GO:0016652">
    <property type="term" value="F:oxidoreductase activity, acting on NAD(P)H as acceptor"/>
    <property type="evidence" value="ECO:0007669"/>
    <property type="project" value="UniProtKB-UniRule"/>
</dbReference>
<comment type="cofactor">
    <cofactor evidence="6">
        <name>FMN</name>
        <dbReference type="ChEBI" id="CHEBI:58210"/>
    </cofactor>
    <text evidence="6">Binds 1 FMN per subunit.</text>
</comment>
<dbReference type="Pfam" id="PF02525">
    <property type="entry name" value="Flavodoxin_2"/>
    <property type="match status" value="1"/>
</dbReference>
<dbReference type="GO" id="GO:0009055">
    <property type="term" value="F:electron transfer activity"/>
    <property type="evidence" value="ECO:0007669"/>
    <property type="project" value="UniProtKB-UniRule"/>
</dbReference>
<dbReference type="Proteomes" id="UP000275368">
    <property type="component" value="Chromosome"/>
</dbReference>
<dbReference type="OrthoDB" id="9805013at2"/>
<gene>
    <name evidence="7" type="primary">azoR1</name>
    <name evidence="6" type="synonym">azoR</name>
    <name evidence="7" type="ORF">Back11_18730</name>
</gene>
<dbReference type="GO" id="GO:0016655">
    <property type="term" value="F:oxidoreductase activity, acting on NAD(P)H, quinone or similar compound as acceptor"/>
    <property type="evidence" value="ECO:0007669"/>
    <property type="project" value="InterPro"/>
</dbReference>
<evidence type="ECO:0000256" key="5">
    <source>
        <dbReference type="ARBA" id="ARBA00048542"/>
    </source>
</evidence>
<dbReference type="EMBL" id="AP019308">
    <property type="protein sequence ID" value="BBH20528.1"/>
    <property type="molecule type" value="Genomic_DNA"/>
</dbReference>
<comment type="subunit">
    <text evidence="6">Homodimer.</text>
</comment>
<comment type="similarity">
    <text evidence="6">Belongs to the azoreductase type 1 family.</text>
</comment>
<dbReference type="GO" id="GO:0010181">
    <property type="term" value="F:FMN binding"/>
    <property type="evidence" value="ECO:0007669"/>
    <property type="project" value="UniProtKB-UniRule"/>
</dbReference>
<dbReference type="EC" id="1.7.1.17" evidence="6"/>
<evidence type="ECO:0000256" key="3">
    <source>
        <dbReference type="ARBA" id="ARBA00023002"/>
    </source>
</evidence>
<keyword evidence="8" id="KW-1185">Reference proteome</keyword>
<proteinExistence type="inferred from homology"/>
<comment type="function">
    <text evidence="6">Also exhibits azoreductase activity. Catalyzes the reductive cleavage of the azo bond in aromatic azo compounds to the corresponding amines.</text>
</comment>
<keyword evidence="4 6" id="KW-0520">NAD</keyword>
<comment type="catalytic activity">
    <reaction evidence="5">
        <text>N,N-dimethyl-1,4-phenylenediamine + anthranilate + 2 NAD(+) = 2-(4-dimethylaminophenyl)diazenylbenzoate + 2 NADH + 2 H(+)</text>
        <dbReference type="Rhea" id="RHEA:55872"/>
        <dbReference type="ChEBI" id="CHEBI:15378"/>
        <dbReference type="ChEBI" id="CHEBI:15783"/>
        <dbReference type="ChEBI" id="CHEBI:16567"/>
        <dbReference type="ChEBI" id="CHEBI:57540"/>
        <dbReference type="ChEBI" id="CHEBI:57945"/>
        <dbReference type="ChEBI" id="CHEBI:71579"/>
        <dbReference type="EC" id="1.7.1.17"/>
    </reaction>
    <physiologicalReaction direction="right-to-left" evidence="5">
        <dbReference type="Rhea" id="RHEA:55874"/>
    </physiologicalReaction>
</comment>
<dbReference type="InterPro" id="IPR003680">
    <property type="entry name" value="Flavodoxin_fold"/>
</dbReference>
<evidence type="ECO:0000256" key="1">
    <source>
        <dbReference type="ARBA" id="ARBA00022630"/>
    </source>
</evidence>
<evidence type="ECO:0000313" key="7">
    <source>
        <dbReference type="EMBL" id="BBH20528.1"/>
    </source>
</evidence>
<accession>A0A3G9J9I2</accession>
<dbReference type="AlphaFoldDB" id="A0A3G9J9I2"/>
<dbReference type="InterPro" id="IPR023048">
    <property type="entry name" value="NADH:quinone_OxRdtase_FMN_depd"/>
</dbReference>
<dbReference type="InterPro" id="IPR050104">
    <property type="entry name" value="FMN-dep_NADH:Q_OxRdtase_AzoR1"/>
</dbReference>
<dbReference type="InterPro" id="IPR029039">
    <property type="entry name" value="Flavoprotein-like_sf"/>
</dbReference>
<comment type="function">
    <text evidence="6">Quinone reductase that provides resistance to thiol-specific stress caused by electrophilic quinones.</text>
</comment>
<dbReference type="RefSeq" id="WP_125655629.1">
    <property type="nucleotide sequence ID" value="NZ_AP019308.1"/>
</dbReference>
<evidence type="ECO:0000313" key="8">
    <source>
        <dbReference type="Proteomes" id="UP000275368"/>
    </source>
</evidence>
<dbReference type="Gene3D" id="3.40.50.360">
    <property type="match status" value="1"/>
</dbReference>
<comment type="caution">
    <text evidence="6">Lacks conserved residue(s) required for the propagation of feature annotation.</text>
</comment>
<evidence type="ECO:0000256" key="2">
    <source>
        <dbReference type="ARBA" id="ARBA00022643"/>
    </source>
</evidence>
<dbReference type="NCBIfam" id="NF010075">
    <property type="entry name" value="PRK13556.1"/>
    <property type="match status" value="1"/>
</dbReference>
<protein>
    <recommendedName>
        <fullName evidence="6">FMN dependent NADH:quinone oxidoreductase</fullName>
        <ecNumber evidence="6">1.6.5.-</ecNumber>
    </recommendedName>
    <alternativeName>
        <fullName evidence="6">Azo-dye reductase</fullName>
    </alternativeName>
    <alternativeName>
        <fullName evidence="6">FMN-dependent NADH-azo compound oxidoreductase</fullName>
    </alternativeName>
    <alternativeName>
        <fullName evidence="6">FMN-dependent NADH-azoreductase</fullName>
        <ecNumber evidence="6">1.7.1.17</ecNumber>
    </alternativeName>
</protein>
<reference evidence="7 8" key="1">
    <citation type="submission" date="2018-11" db="EMBL/GenBank/DDBJ databases">
        <title>Complete genome sequence of Paenibacillus baekrokdamisoli strain KCTC 33723.</title>
        <authorList>
            <person name="Kang S.W."/>
            <person name="Lee K.C."/>
            <person name="Kim K.K."/>
            <person name="Kim J.S."/>
            <person name="Kim D.S."/>
            <person name="Ko S.H."/>
            <person name="Yang S.H."/>
            <person name="Lee J.S."/>
        </authorList>
    </citation>
    <scope>NUCLEOTIDE SEQUENCE [LARGE SCALE GENOMIC DNA]</scope>
    <source>
        <strain evidence="7 8">KCTC 33723</strain>
    </source>
</reference>
<dbReference type="HAMAP" id="MF_01216">
    <property type="entry name" value="Azoreductase_type1"/>
    <property type="match status" value="1"/>
</dbReference>
<comment type="catalytic activity">
    <reaction evidence="6">
        <text>2 a quinone + NADH + H(+) = 2 a 1,4-benzosemiquinone + NAD(+)</text>
        <dbReference type="Rhea" id="RHEA:65952"/>
        <dbReference type="ChEBI" id="CHEBI:15378"/>
        <dbReference type="ChEBI" id="CHEBI:57540"/>
        <dbReference type="ChEBI" id="CHEBI:57945"/>
        <dbReference type="ChEBI" id="CHEBI:132124"/>
        <dbReference type="ChEBI" id="CHEBI:134225"/>
    </reaction>
</comment>
<organism evidence="7 8">
    <name type="scientific">Paenibacillus baekrokdamisoli</name>
    <dbReference type="NCBI Taxonomy" id="1712516"/>
    <lineage>
        <taxon>Bacteria</taxon>
        <taxon>Bacillati</taxon>
        <taxon>Bacillota</taxon>
        <taxon>Bacilli</taxon>
        <taxon>Bacillales</taxon>
        <taxon>Paenibacillaceae</taxon>
        <taxon>Paenibacillus</taxon>
    </lineage>
</organism>
<dbReference type="PANTHER" id="PTHR43741:SF4">
    <property type="entry name" value="FMN-DEPENDENT NADH:QUINONE OXIDOREDUCTASE"/>
    <property type="match status" value="1"/>
</dbReference>
<name>A0A3G9J9I2_9BACL</name>
<evidence type="ECO:0000256" key="4">
    <source>
        <dbReference type="ARBA" id="ARBA00023027"/>
    </source>
</evidence>
<evidence type="ECO:0000256" key="6">
    <source>
        <dbReference type="HAMAP-Rule" id="MF_01216"/>
    </source>
</evidence>
<dbReference type="EC" id="1.6.5.-" evidence="6"/>
<keyword evidence="3 6" id="KW-0560">Oxidoreductase</keyword>
<keyword evidence="2 6" id="KW-0288">FMN</keyword>